<dbReference type="EMBL" id="JARJLR010000157">
    <property type="protein sequence ID" value="MDF3841705.1"/>
    <property type="molecule type" value="Genomic_DNA"/>
</dbReference>
<protein>
    <submittedName>
        <fullName evidence="1">Uncharacterized protein</fullName>
    </submittedName>
</protein>
<sequence length="105" mass="12188">MDFTEFYRELQRIGYVEEEFPSRIAASLYACFDARLNIEQTRRFMGLFNLIKSVGPFLVSDHLGPETIERLVAADRPGLMTKDLLWIFSPDQLKPEFQKLASGRQ</sequence>
<name>A0AAW6P4P2_9PSED</name>
<comment type="caution">
    <text evidence="1">The sequence shown here is derived from an EMBL/GenBank/DDBJ whole genome shotgun (WGS) entry which is preliminary data.</text>
</comment>
<evidence type="ECO:0000313" key="1">
    <source>
        <dbReference type="EMBL" id="MDF3841705.1"/>
    </source>
</evidence>
<organism evidence="1 2">
    <name type="scientific">Pseudomonas citronellolis</name>
    <dbReference type="NCBI Taxonomy" id="53408"/>
    <lineage>
        <taxon>Bacteria</taxon>
        <taxon>Pseudomonadati</taxon>
        <taxon>Pseudomonadota</taxon>
        <taxon>Gammaproteobacteria</taxon>
        <taxon>Pseudomonadales</taxon>
        <taxon>Pseudomonadaceae</taxon>
        <taxon>Pseudomonas</taxon>
    </lineage>
</organism>
<dbReference type="Proteomes" id="UP001220662">
    <property type="component" value="Unassembled WGS sequence"/>
</dbReference>
<gene>
    <name evidence="1" type="ORF">P3W55_08265</name>
</gene>
<reference evidence="1" key="1">
    <citation type="submission" date="2023-03" db="EMBL/GenBank/DDBJ databases">
        <title>Draft assemblies of triclosan tolerant bacteria isolated from returned activated sludge.</title>
        <authorList>
            <person name="Van Hamelsveld S."/>
        </authorList>
    </citation>
    <scope>NUCLEOTIDE SEQUENCE</scope>
    <source>
        <strain evidence="1">GW210015_S63</strain>
    </source>
</reference>
<evidence type="ECO:0000313" key="2">
    <source>
        <dbReference type="Proteomes" id="UP001220662"/>
    </source>
</evidence>
<dbReference type="AlphaFoldDB" id="A0AAW6P4P2"/>
<accession>A0AAW6P4P2</accession>
<proteinExistence type="predicted"/>
<dbReference type="RefSeq" id="WP_276214206.1">
    <property type="nucleotide sequence ID" value="NZ_JARJLR010000157.1"/>
</dbReference>